<dbReference type="AlphaFoldDB" id="A0A6C0JVU9"/>
<name>A0A6C0JVU9_9ZZZZ</name>
<sequence>MSLSDYQFIESYLADRPMSENAKIDILDACKVYLDVENQYHACCRALSTCGLPEEDPEYMILEDACSEAHKALEIAWNNYRDIYYRLFR</sequence>
<evidence type="ECO:0000313" key="1">
    <source>
        <dbReference type="EMBL" id="QHU09875.1"/>
    </source>
</evidence>
<proteinExistence type="predicted"/>
<protein>
    <submittedName>
        <fullName evidence="1">Uncharacterized protein</fullName>
    </submittedName>
</protein>
<accession>A0A6C0JVU9</accession>
<organism evidence="1">
    <name type="scientific">viral metagenome</name>
    <dbReference type="NCBI Taxonomy" id="1070528"/>
    <lineage>
        <taxon>unclassified sequences</taxon>
        <taxon>metagenomes</taxon>
        <taxon>organismal metagenomes</taxon>
    </lineage>
</organism>
<dbReference type="EMBL" id="MN740746">
    <property type="protein sequence ID" value="QHU09875.1"/>
    <property type="molecule type" value="Genomic_DNA"/>
</dbReference>
<reference evidence="1" key="1">
    <citation type="journal article" date="2020" name="Nature">
        <title>Giant virus diversity and host interactions through global metagenomics.</title>
        <authorList>
            <person name="Schulz F."/>
            <person name="Roux S."/>
            <person name="Paez-Espino D."/>
            <person name="Jungbluth S."/>
            <person name="Walsh D.A."/>
            <person name="Denef V.J."/>
            <person name="McMahon K.D."/>
            <person name="Konstantinidis K.T."/>
            <person name="Eloe-Fadrosh E.A."/>
            <person name="Kyrpides N.C."/>
            <person name="Woyke T."/>
        </authorList>
    </citation>
    <scope>NUCLEOTIDE SEQUENCE</scope>
    <source>
        <strain evidence="1">GVMAG-S-1101164-164</strain>
    </source>
</reference>